<dbReference type="SUPFAM" id="SSF50370">
    <property type="entry name" value="Ricin B-like lectins"/>
    <property type="match status" value="1"/>
</dbReference>
<dbReference type="CDD" id="cd00161">
    <property type="entry name" value="beta-trefoil_Ricin-like"/>
    <property type="match status" value="1"/>
</dbReference>
<sequence length="547" mass="62686">MKKIRLWAILVITALISCSSTDPVFVAEGSLAPELISGAVYRITPYLDESKSISVKDASFSDATGIVAWTETNVNSQRWRLNKDESGNFYYLTNVYTGKSMHIDSPASLGANVKQYTKENTYNYKWIISETEESGVYFLNTALLASENKLYLEISKNSDGSNIEEGVAVKTFIKRNGEDASLQKWKLERVSEVPNRFTSAMRDEMVRAWKAQYYRKAQNVGYTLSDANRLANESHVWQDSEIFEIVLDAYETTADASFKDMFDQLYRNFIYENGSNWLYNPFNDDITWMVIACVRAHLLFGNQEYLNVAVENFTQMYDRALMPEGCLRWCEKEEERIKTNSCINSPAIVAACYLAQATGDVSYYEKAKGVYDKQAQYLYDVATGMVYDCVTTDHFNPWKWASTYNQGTFLGASMMLYEYYGDNTYKENMQKTAEYTIQHFSDNNNILFTPDENGANDRPGFKGILMRYMRQFINNYEIPGYADWMEACALQAYNNKNTKGLVWTDWTKKATENMVYESANTTEYYATDPWGTSTAVSIAVNLPLIQK</sequence>
<gene>
    <name evidence="3" type="ORF">KL86DYS1_30584</name>
</gene>
<dbReference type="AlphaFoldDB" id="A0A212JVI6"/>
<evidence type="ECO:0000313" key="3">
    <source>
        <dbReference type="EMBL" id="SBW03469.1"/>
    </source>
</evidence>
<organism evidence="3">
    <name type="scientific">uncultured Dysgonomonas sp</name>
    <dbReference type="NCBI Taxonomy" id="206096"/>
    <lineage>
        <taxon>Bacteria</taxon>
        <taxon>Pseudomonadati</taxon>
        <taxon>Bacteroidota</taxon>
        <taxon>Bacteroidia</taxon>
        <taxon>Bacteroidales</taxon>
        <taxon>Dysgonomonadaceae</taxon>
        <taxon>Dysgonomonas</taxon>
        <taxon>environmental samples</taxon>
    </lineage>
</organism>
<dbReference type="RefSeq" id="WP_296942535.1">
    <property type="nucleotide sequence ID" value="NZ_LT599032.1"/>
</dbReference>
<protein>
    <recommendedName>
        <fullName evidence="2">Ricin B lectin domain-containing protein</fullName>
    </recommendedName>
</protein>
<feature type="domain" description="Ricin B lectin" evidence="2">
    <location>
        <begin position="76"/>
        <end position="161"/>
    </location>
</feature>
<feature type="signal peptide" evidence="1">
    <location>
        <begin position="1"/>
        <end position="26"/>
    </location>
</feature>
<dbReference type="PROSITE" id="PS51257">
    <property type="entry name" value="PROKAR_LIPOPROTEIN"/>
    <property type="match status" value="1"/>
</dbReference>
<dbReference type="PANTHER" id="PTHR47791">
    <property type="entry name" value="MEIOTICALLY UP-REGULATED GENE 191 PROTEIN"/>
    <property type="match status" value="1"/>
</dbReference>
<dbReference type="SUPFAM" id="SSF48208">
    <property type="entry name" value="Six-hairpin glycosidases"/>
    <property type="match status" value="1"/>
</dbReference>
<dbReference type="InterPro" id="IPR053169">
    <property type="entry name" value="MUG_Protein"/>
</dbReference>
<evidence type="ECO:0000259" key="2">
    <source>
        <dbReference type="Pfam" id="PF14200"/>
    </source>
</evidence>
<reference evidence="3" key="1">
    <citation type="submission" date="2016-04" db="EMBL/GenBank/DDBJ databases">
        <authorList>
            <person name="Evans L.H."/>
            <person name="Alamgir A."/>
            <person name="Owens N."/>
            <person name="Weber N.D."/>
            <person name="Virtaneva K."/>
            <person name="Barbian K."/>
            <person name="Babar A."/>
            <person name="Rosenke K."/>
        </authorList>
    </citation>
    <scope>NUCLEOTIDE SEQUENCE</scope>
    <source>
        <strain evidence="3">86-1</strain>
    </source>
</reference>
<dbReference type="EMBL" id="FLUM01000003">
    <property type="protein sequence ID" value="SBW03469.1"/>
    <property type="molecule type" value="Genomic_DNA"/>
</dbReference>
<dbReference type="Pfam" id="PF03663">
    <property type="entry name" value="Glyco_hydro_76"/>
    <property type="match status" value="1"/>
</dbReference>
<dbReference type="InterPro" id="IPR035992">
    <property type="entry name" value="Ricin_B-like_lectins"/>
</dbReference>
<evidence type="ECO:0000256" key="1">
    <source>
        <dbReference type="SAM" id="SignalP"/>
    </source>
</evidence>
<dbReference type="InterPro" id="IPR008928">
    <property type="entry name" value="6-hairpin_glycosidase_sf"/>
</dbReference>
<dbReference type="InterPro" id="IPR000772">
    <property type="entry name" value="Ricin_B_lectin"/>
</dbReference>
<dbReference type="Pfam" id="PF14200">
    <property type="entry name" value="RicinB_lectin_2"/>
    <property type="match status" value="1"/>
</dbReference>
<dbReference type="Gene3D" id="2.80.10.50">
    <property type="match status" value="1"/>
</dbReference>
<accession>A0A212JVI6</accession>
<dbReference type="GO" id="GO:0005975">
    <property type="term" value="P:carbohydrate metabolic process"/>
    <property type="evidence" value="ECO:0007669"/>
    <property type="project" value="InterPro"/>
</dbReference>
<name>A0A212JVI6_9BACT</name>
<dbReference type="InterPro" id="IPR005198">
    <property type="entry name" value="Glyco_hydro_76"/>
</dbReference>
<feature type="chain" id="PRO_5013166005" description="Ricin B lectin domain-containing protein" evidence="1">
    <location>
        <begin position="27"/>
        <end position="547"/>
    </location>
</feature>
<dbReference type="PANTHER" id="PTHR47791:SF3">
    <property type="entry name" value="MEIOTICALLY UP-REGULATED GENE 191 PROTEIN"/>
    <property type="match status" value="1"/>
</dbReference>
<proteinExistence type="predicted"/>
<keyword evidence="1" id="KW-0732">Signal</keyword>
<dbReference type="Gene3D" id="1.50.10.20">
    <property type="match status" value="1"/>
</dbReference>